<dbReference type="EMBL" id="NMWU01000012">
    <property type="protein sequence ID" value="PLS31326.1"/>
    <property type="molecule type" value="Genomic_DNA"/>
</dbReference>
<feature type="domain" description="Orc1-like AAA ATPase" evidence="2">
    <location>
        <begin position="20"/>
        <end position="177"/>
    </location>
</feature>
<dbReference type="SUPFAM" id="SSF52540">
    <property type="entry name" value="P-loop containing nucleoside triphosphate hydrolases"/>
    <property type="match status" value="1"/>
</dbReference>
<gene>
    <name evidence="3" type="ORF">Uis1B_0842</name>
</gene>
<dbReference type="PANTHER" id="PTHR34301:SF8">
    <property type="entry name" value="ATPASE DOMAIN-CONTAINING PROTEIN"/>
    <property type="match status" value="1"/>
</dbReference>
<feature type="region of interest" description="Disordered" evidence="1">
    <location>
        <begin position="1"/>
        <end position="22"/>
    </location>
</feature>
<comment type="caution">
    <text evidence="3">The sequence shown here is derived from an EMBL/GenBank/DDBJ whole genome shotgun (WGS) entry which is preliminary data.</text>
</comment>
<evidence type="ECO:0000259" key="2">
    <source>
        <dbReference type="Pfam" id="PF13191"/>
    </source>
</evidence>
<proteinExistence type="predicted"/>
<dbReference type="Gene3D" id="3.40.50.300">
    <property type="entry name" value="P-loop containing nucleotide triphosphate hydrolases"/>
    <property type="match status" value="1"/>
</dbReference>
<protein>
    <submittedName>
        <fullName evidence="3">ATPase AAA</fullName>
    </submittedName>
</protein>
<dbReference type="OrthoDB" id="2020141at2"/>
<dbReference type="Proteomes" id="UP000235050">
    <property type="component" value="Unassembled WGS sequence"/>
</dbReference>
<name>A0A2N5JAT4_9BIFI</name>
<dbReference type="InterPro" id="IPR041664">
    <property type="entry name" value="AAA_16"/>
</dbReference>
<dbReference type="RefSeq" id="WP_101615929.1">
    <property type="nucleotide sequence ID" value="NZ_NMWU01000012.1"/>
</dbReference>
<sequence length="385" mass="42002">MRNVRRNPFKPTAGHTPPLLIGRDDDVDDFVEGLDNGPGAPSRLMRVTGARGVGKTVLLSEFASIAQERGWEVIRESASKGLAARLVTRLHPQGDKGSYGFTISPSFNLAGVAGGSLGEFHYDSPQQMPLTLSDALRCRLDALEKKDAGLLIEIDEAQAADRDDMIAISNAAQEMNTESRDYAFVFAGLPSMSSKWLNDEATTFMRRADPHVLDDVPLDDVADAFEDTFRASGMVLAGDALHMAAEATYGYPFMIQLVGYHIWRTAMREHPDSSEVTVSDAERGIAKALARLGDTVHGPELDSLSPVDKTYLLAMAQDDGPSSTSEIAERMGKGLSYAGTYRTRLLEAQVIEECGYGKVDFAIPYLREYLREHAAFVRMSADASD</sequence>
<evidence type="ECO:0000313" key="3">
    <source>
        <dbReference type="EMBL" id="PLS31326.1"/>
    </source>
</evidence>
<evidence type="ECO:0000256" key="1">
    <source>
        <dbReference type="SAM" id="MobiDB-lite"/>
    </source>
</evidence>
<organism evidence="3 4">
    <name type="scientific">Bifidobacterium margollesii</name>
    <dbReference type="NCBI Taxonomy" id="2020964"/>
    <lineage>
        <taxon>Bacteria</taxon>
        <taxon>Bacillati</taxon>
        <taxon>Actinomycetota</taxon>
        <taxon>Actinomycetes</taxon>
        <taxon>Bifidobacteriales</taxon>
        <taxon>Bifidobacteriaceae</taxon>
        <taxon>Bifidobacterium</taxon>
    </lineage>
</organism>
<evidence type="ECO:0000313" key="4">
    <source>
        <dbReference type="Proteomes" id="UP000235050"/>
    </source>
</evidence>
<reference evidence="3 4" key="1">
    <citation type="submission" date="2017-07" db="EMBL/GenBank/DDBJ databases">
        <title>Bifidobacterium novel species.</title>
        <authorList>
            <person name="Lugli G.A."/>
            <person name="Milani C."/>
            <person name="Duranti S."/>
            <person name="Mangifesta M."/>
        </authorList>
    </citation>
    <scope>NUCLEOTIDE SEQUENCE [LARGE SCALE GENOMIC DNA]</scope>
    <source>
        <strain evidence="4">Uis1B</strain>
    </source>
</reference>
<dbReference type="InterPro" id="IPR027417">
    <property type="entry name" value="P-loop_NTPase"/>
</dbReference>
<dbReference type="Pfam" id="PF13191">
    <property type="entry name" value="AAA_16"/>
    <property type="match status" value="1"/>
</dbReference>
<keyword evidence="4" id="KW-1185">Reference proteome</keyword>
<dbReference type="AlphaFoldDB" id="A0A2N5JAT4"/>
<dbReference type="PANTHER" id="PTHR34301">
    <property type="entry name" value="DNA-BINDING PROTEIN-RELATED"/>
    <property type="match status" value="1"/>
</dbReference>
<accession>A0A2N5JAT4</accession>